<dbReference type="InterPro" id="IPR013078">
    <property type="entry name" value="His_Pase_superF_clade-1"/>
</dbReference>
<dbReference type="CDD" id="cd07067">
    <property type="entry name" value="HP_PGM_like"/>
    <property type="match status" value="1"/>
</dbReference>
<dbReference type="InterPro" id="IPR029033">
    <property type="entry name" value="His_PPase_superfam"/>
</dbReference>
<accession>A0ABU9D2A9</accession>
<dbReference type="SMART" id="SM00855">
    <property type="entry name" value="PGAM"/>
    <property type="match status" value="1"/>
</dbReference>
<gene>
    <name evidence="1" type="ORF">AABD04_19885</name>
</gene>
<dbReference type="Proteomes" id="UP001456513">
    <property type="component" value="Unassembled WGS sequence"/>
</dbReference>
<dbReference type="EMBL" id="JBBPCN010000001">
    <property type="protein sequence ID" value="MEK8073111.1"/>
    <property type="molecule type" value="Genomic_DNA"/>
</dbReference>
<evidence type="ECO:0000313" key="1">
    <source>
        <dbReference type="EMBL" id="MEK8073111.1"/>
    </source>
</evidence>
<dbReference type="SUPFAM" id="SSF53254">
    <property type="entry name" value="Phosphoglycerate mutase-like"/>
    <property type="match status" value="1"/>
</dbReference>
<dbReference type="GO" id="GO:0016787">
    <property type="term" value="F:hydrolase activity"/>
    <property type="evidence" value="ECO:0007669"/>
    <property type="project" value="UniProtKB-KW"/>
</dbReference>
<organism evidence="1 2">
    <name type="scientific">Rhodococcus navarretei</name>
    <dbReference type="NCBI Taxonomy" id="3128981"/>
    <lineage>
        <taxon>Bacteria</taxon>
        <taxon>Bacillati</taxon>
        <taxon>Actinomycetota</taxon>
        <taxon>Actinomycetes</taxon>
        <taxon>Mycobacteriales</taxon>
        <taxon>Nocardiaceae</taxon>
        <taxon>Rhodococcus</taxon>
    </lineage>
</organism>
<sequence>MIEVLLVRHGRPVSRVHNPGLAPEGIADARKLATWLRHEKIDAIVASPLVRARQTAEELAAGMDRELDLVIEDLREWDDDISPEDYMAVEDMAPDDARLRAVADGRFEDYVPALDLPKFRARARSALAQVFDRYPSGRVVVVAHGGIINAVVADILEMPKTFWHNPAYTSIARVQKLDSGVIVVDSLNDTAHLRGTVTA</sequence>
<comment type="caution">
    <text evidence="1">The sequence shown here is derived from an EMBL/GenBank/DDBJ whole genome shotgun (WGS) entry which is preliminary data.</text>
</comment>
<keyword evidence="1" id="KW-0378">Hydrolase</keyword>
<name>A0ABU9D2A9_9NOCA</name>
<reference evidence="1 2" key="1">
    <citation type="submission" date="2024-03" db="EMBL/GenBank/DDBJ databases">
        <title>Rhodococcus navarretei sp. nov. and Pseudarthrobacter quantumdoti sp. nov., two new species with the ability to biosynthesize Quantum Dots isolated from soil samples at Union Glacier, Antarctica.</title>
        <authorList>
            <person name="Vargas M."/>
        </authorList>
    </citation>
    <scope>NUCLEOTIDE SEQUENCE [LARGE SCALE GENOMIC DNA]</scope>
    <source>
        <strain evidence="1 2">EXRC-4A-4</strain>
    </source>
</reference>
<dbReference type="Gene3D" id="3.40.50.1240">
    <property type="entry name" value="Phosphoglycerate mutase-like"/>
    <property type="match status" value="1"/>
</dbReference>
<dbReference type="RefSeq" id="WP_341442254.1">
    <property type="nucleotide sequence ID" value="NZ_JBBPCN010000001.1"/>
</dbReference>
<proteinExistence type="predicted"/>
<dbReference type="EC" id="3.1.3.-" evidence="1"/>
<dbReference type="InterPro" id="IPR050275">
    <property type="entry name" value="PGM_Phosphatase"/>
</dbReference>
<evidence type="ECO:0000313" key="2">
    <source>
        <dbReference type="Proteomes" id="UP001456513"/>
    </source>
</evidence>
<protein>
    <submittedName>
        <fullName evidence="1">Histidine phosphatase family protein</fullName>
        <ecNumber evidence="1">3.1.3.-</ecNumber>
    </submittedName>
</protein>
<dbReference type="PANTHER" id="PTHR48100:SF1">
    <property type="entry name" value="HISTIDINE PHOSPHATASE FAMILY PROTEIN-RELATED"/>
    <property type="match status" value="1"/>
</dbReference>
<dbReference type="PANTHER" id="PTHR48100">
    <property type="entry name" value="BROAD-SPECIFICITY PHOSPHATASE YOR283W-RELATED"/>
    <property type="match status" value="1"/>
</dbReference>
<keyword evidence="2" id="KW-1185">Reference proteome</keyword>
<dbReference type="Pfam" id="PF00300">
    <property type="entry name" value="His_Phos_1"/>
    <property type="match status" value="1"/>
</dbReference>